<dbReference type="VEuPathDB" id="FungiDB:CLUG_05743"/>
<dbReference type="Proteomes" id="UP000007703">
    <property type="component" value="Unassembled WGS sequence"/>
</dbReference>
<dbReference type="InParanoid" id="C4YCA4"/>
<gene>
    <name evidence="1" type="ORF">CLUG_05743</name>
</gene>
<evidence type="ECO:0000313" key="1">
    <source>
        <dbReference type="EMBL" id="EEQ41617.1"/>
    </source>
</evidence>
<proteinExistence type="predicted"/>
<evidence type="ECO:0000313" key="2">
    <source>
        <dbReference type="Proteomes" id="UP000007703"/>
    </source>
</evidence>
<name>C4YCA4_CLAL4</name>
<dbReference type="KEGG" id="clu:CLUG_05743"/>
<dbReference type="HOGENOM" id="CLU_1396170_0_0_1"/>
<reference evidence="1 2" key="1">
    <citation type="journal article" date="2009" name="Nature">
        <title>Evolution of pathogenicity and sexual reproduction in eight Candida genomes.</title>
        <authorList>
            <person name="Butler G."/>
            <person name="Rasmussen M.D."/>
            <person name="Lin M.F."/>
            <person name="Santos M.A."/>
            <person name="Sakthikumar S."/>
            <person name="Munro C.A."/>
            <person name="Rheinbay E."/>
            <person name="Grabherr M."/>
            <person name="Forche A."/>
            <person name="Reedy J.L."/>
            <person name="Agrafioti I."/>
            <person name="Arnaud M.B."/>
            <person name="Bates S."/>
            <person name="Brown A.J."/>
            <person name="Brunke S."/>
            <person name="Costanzo M.C."/>
            <person name="Fitzpatrick D.A."/>
            <person name="de Groot P.W."/>
            <person name="Harris D."/>
            <person name="Hoyer L.L."/>
            <person name="Hube B."/>
            <person name="Klis F.M."/>
            <person name="Kodira C."/>
            <person name="Lennard N."/>
            <person name="Logue M.E."/>
            <person name="Martin R."/>
            <person name="Neiman A.M."/>
            <person name="Nikolaou E."/>
            <person name="Quail M.A."/>
            <person name="Quinn J."/>
            <person name="Santos M.C."/>
            <person name="Schmitzberger F.F."/>
            <person name="Sherlock G."/>
            <person name="Shah P."/>
            <person name="Silverstein K.A."/>
            <person name="Skrzypek M.S."/>
            <person name="Soll D."/>
            <person name="Staggs R."/>
            <person name="Stansfield I."/>
            <person name="Stumpf M.P."/>
            <person name="Sudbery P.E."/>
            <person name="Srikantha T."/>
            <person name="Zeng Q."/>
            <person name="Berman J."/>
            <person name="Berriman M."/>
            <person name="Heitman J."/>
            <person name="Gow N.A."/>
            <person name="Lorenz M.C."/>
            <person name="Birren B.W."/>
            <person name="Kellis M."/>
            <person name="Cuomo C.A."/>
        </authorList>
    </citation>
    <scope>NUCLEOTIDE SEQUENCE [LARGE SCALE GENOMIC DNA]</scope>
    <source>
        <strain evidence="1 2">ATCC 42720</strain>
    </source>
</reference>
<protein>
    <submittedName>
        <fullName evidence="1">Uncharacterized protein</fullName>
    </submittedName>
</protein>
<sequence length="195" mass="20603">MISFSDETKAIDSDVGSFAASDEFPSEVSESIDVEVGFGDAEQGDTLRHSWSESCISDGRLTDCHDRYENADSSKATGASTGNGFGGGGVKTSSVAKGGSEILRSRSGLISALKMDRWESKSFPESGTTGSGEASLSLASLSSGTCGCECRDLDVFCSIVGNSLIWLVDTYFAPENKDRTERRGCLGFRLQTQGT</sequence>
<organism evidence="1 2">
    <name type="scientific">Clavispora lusitaniae (strain ATCC 42720)</name>
    <name type="common">Yeast</name>
    <name type="synonym">Candida lusitaniae</name>
    <dbReference type="NCBI Taxonomy" id="306902"/>
    <lineage>
        <taxon>Eukaryota</taxon>
        <taxon>Fungi</taxon>
        <taxon>Dikarya</taxon>
        <taxon>Ascomycota</taxon>
        <taxon>Saccharomycotina</taxon>
        <taxon>Pichiomycetes</taxon>
        <taxon>Metschnikowiaceae</taxon>
        <taxon>Clavispora</taxon>
    </lineage>
</organism>
<accession>C4YCA4</accession>
<dbReference type="AlphaFoldDB" id="C4YCA4"/>
<dbReference type="EMBL" id="CH408083">
    <property type="protein sequence ID" value="EEQ41617.1"/>
    <property type="molecule type" value="Genomic_DNA"/>
</dbReference>